<evidence type="ECO:0000259" key="7">
    <source>
        <dbReference type="Pfam" id="PF13086"/>
    </source>
</evidence>
<dbReference type="GO" id="GO:0043139">
    <property type="term" value="F:5'-3' DNA helicase activity"/>
    <property type="evidence" value="ECO:0007669"/>
    <property type="project" value="TreeGrafter"/>
</dbReference>
<evidence type="ECO:0000259" key="8">
    <source>
        <dbReference type="Pfam" id="PF13087"/>
    </source>
</evidence>
<dbReference type="EMBL" id="ML978244">
    <property type="protein sequence ID" value="KAF2026383.1"/>
    <property type="molecule type" value="Genomic_DNA"/>
</dbReference>
<keyword evidence="2" id="KW-0547">Nucleotide-binding</keyword>
<feature type="compositionally biased region" description="Polar residues" evidence="6">
    <location>
        <begin position="1"/>
        <end position="11"/>
    </location>
</feature>
<dbReference type="InterPro" id="IPR027417">
    <property type="entry name" value="P-loop_NTPase"/>
</dbReference>
<keyword evidence="10" id="KW-1185">Reference proteome</keyword>
<dbReference type="InterPro" id="IPR041679">
    <property type="entry name" value="DNA2/NAM7-like_C"/>
</dbReference>
<dbReference type="Pfam" id="PF13087">
    <property type="entry name" value="AAA_12"/>
    <property type="match status" value="1"/>
</dbReference>
<dbReference type="PANTHER" id="PTHR43788:SF8">
    <property type="entry name" value="DNA-BINDING PROTEIN SMUBP-2"/>
    <property type="match status" value="1"/>
</dbReference>
<feature type="domain" description="DNA2/NAM7 helicase helicase" evidence="7">
    <location>
        <begin position="631"/>
        <end position="881"/>
    </location>
</feature>
<protein>
    <recommendedName>
        <fullName evidence="11">DNA2/NAM7 helicase-like C-terminal domain-containing protein</fullName>
    </recommendedName>
</protein>
<feature type="domain" description="DNA2/NAM7 helicase-like C-terminal" evidence="8">
    <location>
        <begin position="892"/>
        <end position="1120"/>
    </location>
</feature>
<reference evidence="9" key="1">
    <citation type="journal article" date="2020" name="Stud. Mycol.">
        <title>101 Dothideomycetes genomes: a test case for predicting lifestyles and emergence of pathogens.</title>
        <authorList>
            <person name="Haridas S."/>
            <person name="Albert R."/>
            <person name="Binder M."/>
            <person name="Bloem J."/>
            <person name="Labutti K."/>
            <person name="Salamov A."/>
            <person name="Andreopoulos B."/>
            <person name="Baker S."/>
            <person name="Barry K."/>
            <person name="Bills G."/>
            <person name="Bluhm B."/>
            <person name="Cannon C."/>
            <person name="Castanera R."/>
            <person name="Culley D."/>
            <person name="Daum C."/>
            <person name="Ezra D."/>
            <person name="Gonzalez J."/>
            <person name="Henrissat B."/>
            <person name="Kuo A."/>
            <person name="Liang C."/>
            <person name="Lipzen A."/>
            <person name="Lutzoni F."/>
            <person name="Magnuson J."/>
            <person name="Mondo S."/>
            <person name="Nolan M."/>
            <person name="Ohm R."/>
            <person name="Pangilinan J."/>
            <person name="Park H.-J."/>
            <person name="Ramirez L."/>
            <person name="Alfaro M."/>
            <person name="Sun H."/>
            <person name="Tritt A."/>
            <person name="Yoshinaga Y."/>
            <person name="Zwiers L.-H."/>
            <person name="Turgeon B."/>
            <person name="Goodwin S."/>
            <person name="Spatafora J."/>
            <person name="Crous P."/>
            <person name="Grigoriev I."/>
        </authorList>
    </citation>
    <scope>NUCLEOTIDE SEQUENCE</scope>
    <source>
        <strain evidence="9">CBS 110217</strain>
    </source>
</reference>
<organism evidence="9 10">
    <name type="scientific">Setomelanomma holmii</name>
    <dbReference type="NCBI Taxonomy" id="210430"/>
    <lineage>
        <taxon>Eukaryota</taxon>
        <taxon>Fungi</taxon>
        <taxon>Dikarya</taxon>
        <taxon>Ascomycota</taxon>
        <taxon>Pezizomycotina</taxon>
        <taxon>Dothideomycetes</taxon>
        <taxon>Pleosporomycetidae</taxon>
        <taxon>Pleosporales</taxon>
        <taxon>Pleosporineae</taxon>
        <taxon>Phaeosphaeriaceae</taxon>
        <taxon>Setomelanomma</taxon>
    </lineage>
</organism>
<comment type="similarity">
    <text evidence="1">Belongs to the DNA2/NAM7 helicase family.</text>
</comment>
<feature type="compositionally biased region" description="Acidic residues" evidence="6">
    <location>
        <begin position="55"/>
        <end position="64"/>
    </location>
</feature>
<name>A0A9P4H0Z3_9PLEO</name>
<gene>
    <name evidence="9" type="ORF">EK21DRAFT_92416</name>
</gene>
<dbReference type="Gene3D" id="3.40.50.300">
    <property type="entry name" value="P-loop containing nucleotide triphosphate hydrolases"/>
    <property type="match status" value="2"/>
</dbReference>
<evidence type="ECO:0000313" key="9">
    <source>
        <dbReference type="EMBL" id="KAF2026383.1"/>
    </source>
</evidence>
<dbReference type="SUPFAM" id="SSF52540">
    <property type="entry name" value="P-loop containing nucleoside triphosphate hydrolases"/>
    <property type="match status" value="1"/>
</dbReference>
<dbReference type="OrthoDB" id="3946766at2759"/>
<evidence type="ECO:0008006" key="11">
    <source>
        <dbReference type="Google" id="ProtNLM"/>
    </source>
</evidence>
<keyword evidence="4" id="KW-0347">Helicase</keyword>
<dbReference type="AlphaFoldDB" id="A0A9P4H0Z3"/>
<evidence type="ECO:0000256" key="5">
    <source>
        <dbReference type="ARBA" id="ARBA00022840"/>
    </source>
</evidence>
<proteinExistence type="inferred from homology"/>
<dbReference type="GO" id="GO:0005524">
    <property type="term" value="F:ATP binding"/>
    <property type="evidence" value="ECO:0007669"/>
    <property type="project" value="UniProtKB-KW"/>
</dbReference>
<evidence type="ECO:0000256" key="6">
    <source>
        <dbReference type="SAM" id="MobiDB-lite"/>
    </source>
</evidence>
<dbReference type="InterPro" id="IPR050534">
    <property type="entry name" value="Coronavir_polyprotein_1ab"/>
</dbReference>
<dbReference type="Proteomes" id="UP000799777">
    <property type="component" value="Unassembled WGS sequence"/>
</dbReference>
<dbReference type="CDD" id="cd18808">
    <property type="entry name" value="SF1_C_Upf1"/>
    <property type="match status" value="1"/>
</dbReference>
<evidence type="ECO:0000313" key="10">
    <source>
        <dbReference type="Proteomes" id="UP000799777"/>
    </source>
</evidence>
<accession>A0A9P4H0Z3</accession>
<evidence type="ECO:0000256" key="4">
    <source>
        <dbReference type="ARBA" id="ARBA00022806"/>
    </source>
</evidence>
<comment type="caution">
    <text evidence="9">The sequence shown here is derived from an EMBL/GenBank/DDBJ whole genome shotgun (WGS) entry which is preliminary data.</text>
</comment>
<evidence type="ECO:0000256" key="2">
    <source>
        <dbReference type="ARBA" id="ARBA00022741"/>
    </source>
</evidence>
<keyword evidence="5" id="KW-0067">ATP-binding</keyword>
<dbReference type="InterPro" id="IPR041677">
    <property type="entry name" value="DNA2/NAM7_AAA_11"/>
</dbReference>
<dbReference type="PANTHER" id="PTHR43788">
    <property type="entry name" value="DNA2/NAM7 HELICASE FAMILY MEMBER"/>
    <property type="match status" value="1"/>
</dbReference>
<sequence length="1171" mass="130667">MAPQPTSSKNIFEQLPSGSEEHTDATASASVEDRAAAEGPPQKKSKYHNAQLDVSDYETDDEDKMDLGEGAPAPIPAAPRLYREGVEQIPENLKFQEFSSRPDIDPFSSSLAGYDVSCIHSEYCGKDKPVLPNLKVARESAMVMFMDEKSGKTRLVQGSIPAGKKKEDKDKVLMVSINMDRQMPCVTLEVARPDSDKVVTYRVFANCIRPADPNTSVAAGISMQTYTEDMDETDIKDFNKSVARGHSHLVSCAKEKNLMQLTISLYQPQKHNPRAYQSRPLFSGISELELKNIRNKDADDKLWPTMSTFERTICFLDRAANFIVFRRLYCSDLAQLEKFKNFFVGSMHLCSQFRNFWYYQLQTETPDANGKMSAEGNISGRKCDLELTQPPRWMVTKFLAYSATQGSPVTKVDPLTWAAFSEFRQYPSVQDYAFLVRLALARERNSQRQLIRDMEDSSNGVCHSRFKSMDGLPGAYFAKISIPGVAPGMRAELVKPELETRIKLRVAGMGGDVKQYEGKIVKAPKSEDVGPEQGKDFDFAAQVWGPVYDFGTSKYDVQLQFIDDRTTVDRGRNATESMVATQLKRKEGVDIPAVILRAKGTIPANKLNAGLQLPKEKIDEALKRVKDIQELNPGQIDAVKSTMLSTEGLALIYSPLGTGKTTAVTAAAHEHVRLGDKVIYTCASNKAVDAALSAFRKYQDATIRAVRFVGGLQSFEKKRDLAAPGADMTVFDGLANPTITAATKANPDSMFHIKREKSIRKWAEIESHRMHDKAKEYFDNIGNTQKLSSQKAKQKAKDIKILNEEFTDYFVQNEVDIVFTTCSSACHPTLNGNFKLVAAFIDEAGQATIPDTCMALDPFKESIKWLTMSGDYQQLTPVVTTQTTNEALSSLADSLFRQLLTDPDSPYTPIMLTRQYRKHPDLIRWPNKMFYEGKLETDDIATKDTPESRTARRFFDQLGKGKKNLNSRRIALDVSGENAISKAYGDTKSFCNPEEARYIVGLVRKLLVYRAYGSQRDAPGKYAPVQPRNIGIITPYKGQQRLIRNLLMANGPNTPESKVVTEGTVSTTWGIQGSEVDIALISLVVRDPANALNKTKFVAIQNGLCVMHTRARHYQVTTGNFKGWLKANMMSDKGGKLASTPYKAFRNLSKDFYTENDIVLYRDVEPDSVGG</sequence>
<feature type="region of interest" description="Disordered" evidence="6">
    <location>
        <begin position="1"/>
        <end position="77"/>
    </location>
</feature>
<keyword evidence="3" id="KW-0378">Hydrolase</keyword>
<dbReference type="GO" id="GO:0016787">
    <property type="term" value="F:hydrolase activity"/>
    <property type="evidence" value="ECO:0007669"/>
    <property type="project" value="UniProtKB-KW"/>
</dbReference>
<evidence type="ECO:0000256" key="3">
    <source>
        <dbReference type="ARBA" id="ARBA00022801"/>
    </source>
</evidence>
<dbReference type="Pfam" id="PF13086">
    <property type="entry name" value="AAA_11"/>
    <property type="match status" value="1"/>
</dbReference>
<dbReference type="InterPro" id="IPR047187">
    <property type="entry name" value="SF1_C_Upf1"/>
</dbReference>
<evidence type="ECO:0000256" key="1">
    <source>
        <dbReference type="ARBA" id="ARBA00007913"/>
    </source>
</evidence>